<name>A0A6G3ZZF6_9BACL</name>
<dbReference type="EMBL" id="JAAIKC010000003">
    <property type="protein sequence ID" value="NEW06787.1"/>
    <property type="molecule type" value="Genomic_DNA"/>
</dbReference>
<keyword evidence="2 4" id="KW-0378">Hydrolase</keyword>
<feature type="domain" description="Peptidase M20 dimerisation" evidence="3">
    <location>
        <begin position="208"/>
        <end position="322"/>
    </location>
</feature>
<dbReference type="Gene3D" id="3.40.630.10">
    <property type="entry name" value="Zn peptidases"/>
    <property type="match status" value="1"/>
</dbReference>
<evidence type="ECO:0000256" key="2">
    <source>
        <dbReference type="ARBA" id="ARBA00022801"/>
    </source>
</evidence>
<keyword evidence="1" id="KW-0479">Metal-binding</keyword>
<dbReference type="Pfam" id="PF07687">
    <property type="entry name" value="M20_dimer"/>
    <property type="match status" value="1"/>
</dbReference>
<dbReference type="AlphaFoldDB" id="A0A6G3ZZF6"/>
<protein>
    <submittedName>
        <fullName evidence="4">M20/M25/M40 family metallo-hydrolase</fullName>
    </submittedName>
</protein>
<dbReference type="Gene3D" id="3.30.70.360">
    <property type="match status" value="1"/>
</dbReference>
<sequence>MTKVSIQDEMAMDQWVAGQREELIELLKTLVQIPSENRPPSGNELPVQHFLEKKISELHFETELYHLSTVSELSNHAAYYPGRDYTNRPNLFAQLRGSGGGRSLLFSVHADVVPGIGGEYEPFQPIEKDGRLYGRGSNDMKGGIAAILTAFRFFAQRGVPLKGDLLFESVVDEEMGGANGTLAGRIRKNDADAVIIPEPTNMKVCPSHLGGVTWRIKVKGKGGMGFGGENLRNPIYGISHIVVEIERFHDECQNKVAFRTESGDILTPSVVLSYIKGGDFDPGMADGIPQTCAIEVWVECLPGESLQDVERDFKTRIQNLCSHHSMEGYEISWEQITRFLPGSIAQTELVPLLCSLVHQECGAPDEVYMAPFACDAFMFNLYSPSPAVILGPIGENAHAADEFVDVDSLMKLTKVYIAAIEKWCNMPAIGQ</sequence>
<dbReference type="InterPro" id="IPR036264">
    <property type="entry name" value="Bact_exopeptidase_dim_dom"/>
</dbReference>
<dbReference type="SUPFAM" id="SSF55031">
    <property type="entry name" value="Bacterial exopeptidase dimerisation domain"/>
    <property type="match status" value="1"/>
</dbReference>
<dbReference type="InterPro" id="IPR050072">
    <property type="entry name" value="Peptidase_M20A"/>
</dbReference>
<dbReference type="InterPro" id="IPR011650">
    <property type="entry name" value="Peptidase_M20_dimer"/>
</dbReference>
<dbReference type="PANTHER" id="PTHR43808:SF25">
    <property type="entry name" value="PEPTIDASE M20 DIMERISATION DOMAIN-CONTAINING PROTEIN"/>
    <property type="match status" value="1"/>
</dbReference>
<dbReference type="PANTHER" id="PTHR43808">
    <property type="entry name" value="ACETYLORNITHINE DEACETYLASE"/>
    <property type="match status" value="1"/>
</dbReference>
<gene>
    <name evidence="4" type="ORF">GK047_12265</name>
</gene>
<accession>A0A6G3ZZF6</accession>
<dbReference type="Pfam" id="PF01546">
    <property type="entry name" value="Peptidase_M20"/>
    <property type="match status" value="1"/>
</dbReference>
<proteinExistence type="predicted"/>
<evidence type="ECO:0000259" key="3">
    <source>
        <dbReference type="Pfam" id="PF07687"/>
    </source>
</evidence>
<dbReference type="SUPFAM" id="SSF53187">
    <property type="entry name" value="Zn-dependent exopeptidases"/>
    <property type="match status" value="1"/>
</dbReference>
<evidence type="ECO:0000313" key="4">
    <source>
        <dbReference type="EMBL" id="NEW06787.1"/>
    </source>
</evidence>
<reference evidence="4" key="1">
    <citation type="submission" date="2020-02" db="EMBL/GenBank/DDBJ databases">
        <authorList>
            <person name="Shen X.-R."/>
            <person name="Zhang Y.-X."/>
        </authorList>
    </citation>
    <scope>NUCLEOTIDE SEQUENCE</scope>
    <source>
        <strain evidence="4">SYP-B3998</strain>
    </source>
</reference>
<organism evidence="4">
    <name type="scientific">Paenibacillus sp. SYP-B3998</name>
    <dbReference type="NCBI Taxonomy" id="2678564"/>
    <lineage>
        <taxon>Bacteria</taxon>
        <taxon>Bacillati</taxon>
        <taxon>Bacillota</taxon>
        <taxon>Bacilli</taxon>
        <taxon>Bacillales</taxon>
        <taxon>Paenibacillaceae</taxon>
        <taxon>Paenibacillus</taxon>
    </lineage>
</organism>
<dbReference type="GO" id="GO:0046872">
    <property type="term" value="F:metal ion binding"/>
    <property type="evidence" value="ECO:0007669"/>
    <property type="project" value="UniProtKB-KW"/>
</dbReference>
<dbReference type="GO" id="GO:0016787">
    <property type="term" value="F:hydrolase activity"/>
    <property type="evidence" value="ECO:0007669"/>
    <property type="project" value="UniProtKB-KW"/>
</dbReference>
<dbReference type="RefSeq" id="WP_163946428.1">
    <property type="nucleotide sequence ID" value="NZ_JAAIKC010000003.1"/>
</dbReference>
<dbReference type="InterPro" id="IPR002933">
    <property type="entry name" value="Peptidase_M20"/>
</dbReference>
<evidence type="ECO:0000256" key="1">
    <source>
        <dbReference type="ARBA" id="ARBA00022723"/>
    </source>
</evidence>
<comment type="caution">
    <text evidence="4">The sequence shown here is derived from an EMBL/GenBank/DDBJ whole genome shotgun (WGS) entry which is preliminary data.</text>
</comment>